<feature type="compositionally biased region" description="Low complexity" evidence="8">
    <location>
        <begin position="1363"/>
        <end position="1382"/>
    </location>
</feature>
<evidence type="ECO:0000256" key="3">
    <source>
        <dbReference type="ARBA" id="ARBA00022840"/>
    </source>
</evidence>
<evidence type="ECO:0000256" key="6">
    <source>
        <dbReference type="PROSITE-ProRule" id="PRU00283"/>
    </source>
</evidence>
<feature type="region of interest" description="Disordered" evidence="8">
    <location>
        <begin position="1341"/>
        <end position="1638"/>
    </location>
</feature>
<proteinExistence type="inferred from homology"/>
<dbReference type="PANTHER" id="PTHR47968:SF36">
    <property type="entry name" value="KINESIN HEAVY CHAIN ISOFORM X1"/>
    <property type="match status" value="1"/>
</dbReference>
<feature type="region of interest" description="Disordered" evidence="8">
    <location>
        <begin position="1"/>
        <end position="59"/>
    </location>
</feature>
<dbReference type="PROSITE" id="PS50096">
    <property type="entry name" value="IQ"/>
    <property type="match status" value="1"/>
</dbReference>
<dbReference type="EMBL" id="JALJOS010000010">
    <property type="protein sequence ID" value="KAK9833696.1"/>
    <property type="molecule type" value="Genomic_DNA"/>
</dbReference>
<dbReference type="Pfam" id="PF00225">
    <property type="entry name" value="Kinesin"/>
    <property type="match status" value="1"/>
</dbReference>
<evidence type="ECO:0000259" key="9">
    <source>
        <dbReference type="PROSITE" id="PS50067"/>
    </source>
</evidence>
<reference evidence="10 11" key="1">
    <citation type="journal article" date="2024" name="Nat. Commun.">
        <title>Phylogenomics reveals the evolutionary origins of lichenization in chlorophyte algae.</title>
        <authorList>
            <person name="Puginier C."/>
            <person name="Libourel C."/>
            <person name="Otte J."/>
            <person name="Skaloud P."/>
            <person name="Haon M."/>
            <person name="Grisel S."/>
            <person name="Petersen M."/>
            <person name="Berrin J.G."/>
            <person name="Delaux P.M."/>
            <person name="Dal Grande F."/>
            <person name="Keller J."/>
        </authorList>
    </citation>
    <scope>NUCLEOTIDE SEQUENCE [LARGE SCALE GENOMIC DNA]</scope>
    <source>
        <strain evidence="10 11">SAG 2145</strain>
    </source>
</reference>
<dbReference type="GO" id="GO:0003777">
    <property type="term" value="F:microtubule motor activity"/>
    <property type="evidence" value="ECO:0007669"/>
    <property type="project" value="InterPro"/>
</dbReference>
<evidence type="ECO:0000256" key="8">
    <source>
        <dbReference type="SAM" id="MobiDB-lite"/>
    </source>
</evidence>
<feature type="compositionally biased region" description="Polar residues" evidence="8">
    <location>
        <begin position="547"/>
        <end position="558"/>
    </location>
</feature>
<dbReference type="Gene3D" id="3.40.850.10">
    <property type="entry name" value="Kinesin motor domain"/>
    <property type="match status" value="1"/>
</dbReference>
<feature type="region of interest" description="Disordered" evidence="8">
    <location>
        <begin position="534"/>
        <end position="572"/>
    </location>
</feature>
<protein>
    <recommendedName>
        <fullName evidence="9">Kinesin motor domain-containing protein</fullName>
    </recommendedName>
</protein>
<feature type="coiled-coil region" evidence="7">
    <location>
        <begin position="928"/>
        <end position="987"/>
    </location>
</feature>
<keyword evidence="1" id="KW-0493">Microtubule</keyword>
<evidence type="ECO:0000256" key="7">
    <source>
        <dbReference type="SAM" id="Coils"/>
    </source>
</evidence>
<dbReference type="InterPro" id="IPR019821">
    <property type="entry name" value="Kinesin_motor_CS"/>
</dbReference>
<dbReference type="SUPFAM" id="SSF52540">
    <property type="entry name" value="P-loop containing nucleoside triphosphate hydrolases"/>
    <property type="match status" value="1"/>
</dbReference>
<feature type="domain" description="Kinesin motor" evidence="9">
    <location>
        <begin position="63"/>
        <end position="393"/>
    </location>
</feature>
<feature type="binding site" evidence="6">
    <location>
        <begin position="144"/>
        <end position="151"/>
    </location>
    <ligand>
        <name>ATP</name>
        <dbReference type="ChEBI" id="CHEBI:30616"/>
    </ligand>
</feature>
<feature type="compositionally biased region" description="Polar residues" evidence="8">
    <location>
        <begin position="15"/>
        <end position="25"/>
    </location>
</feature>
<dbReference type="GO" id="GO:0008017">
    <property type="term" value="F:microtubule binding"/>
    <property type="evidence" value="ECO:0007669"/>
    <property type="project" value="InterPro"/>
</dbReference>
<evidence type="ECO:0000256" key="5">
    <source>
        <dbReference type="ARBA" id="ARBA00023175"/>
    </source>
</evidence>
<keyword evidence="3 6" id="KW-0067">ATP-binding</keyword>
<organism evidence="10 11">
    <name type="scientific">Apatococcus lobatus</name>
    <dbReference type="NCBI Taxonomy" id="904363"/>
    <lineage>
        <taxon>Eukaryota</taxon>
        <taxon>Viridiplantae</taxon>
        <taxon>Chlorophyta</taxon>
        <taxon>core chlorophytes</taxon>
        <taxon>Trebouxiophyceae</taxon>
        <taxon>Chlorellales</taxon>
        <taxon>Chlorellaceae</taxon>
        <taxon>Apatococcus</taxon>
    </lineage>
</organism>
<feature type="compositionally biased region" description="Polar residues" evidence="8">
    <location>
        <begin position="1629"/>
        <end position="1638"/>
    </location>
</feature>
<dbReference type="SMART" id="SM00129">
    <property type="entry name" value="KISc"/>
    <property type="match status" value="1"/>
</dbReference>
<dbReference type="PANTHER" id="PTHR47968">
    <property type="entry name" value="CENTROMERE PROTEIN E"/>
    <property type="match status" value="1"/>
</dbReference>
<comment type="caution">
    <text evidence="10">The sequence shown here is derived from an EMBL/GenBank/DDBJ whole genome shotgun (WGS) entry which is preliminary data.</text>
</comment>
<dbReference type="PRINTS" id="PR00380">
    <property type="entry name" value="KINESINHEAVY"/>
</dbReference>
<feature type="compositionally biased region" description="Low complexity" evidence="8">
    <location>
        <begin position="1481"/>
        <end position="1505"/>
    </location>
</feature>
<keyword evidence="2 6" id="KW-0547">Nucleotide-binding</keyword>
<feature type="coiled-coil region" evidence="7">
    <location>
        <begin position="771"/>
        <end position="887"/>
    </location>
</feature>
<dbReference type="PROSITE" id="PS50067">
    <property type="entry name" value="KINESIN_MOTOR_2"/>
    <property type="match status" value="1"/>
</dbReference>
<feature type="compositionally biased region" description="Basic and acidic residues" evidence="8">
    <location>
        <begin position="534"/>
        <end position="546"/>
    </location>
</feature>
<dbReference type="PROSITE" id="PS00411">
    <property type="entry name" value="KINESIN_MOTOR_1"/>
    <property type="match status" value="1"/>
</dbReference>
<evidence type="ECO:0000313" key="11">
    <source>
        <dbReference type="Proteomes" id="UP001438707"/>
    </source>
</evidence>
<keyword evidence="4 7" id="KW-0175">Coiled coil</keyword>
<name>A0AAW1RKK3_9CHLO</name>
<dbReference type="GO" id="GO:0007018">
    <property type="term" value="P:microtubule-based movement"/>
    <property type="evidence" value="ECO:0007669"/>
    <property type="project" value="InterPro"/>
</dbReference>
<dbReference type="GO" id="GO:0005524">
    <property type="term" value="F:ATP binding"/>
    <property type="evidence" value="ECO:0007669"/>
    <property type="project" value="UniProtKB-UniRule"/>
</dbReference>
<accession>A0AAW1RKK3</accession>
<feature type="compositionally biased region" description="Basic and acidic residues" evidence="8">
    <location>
        <begin position="561"/>
        <end position="572"/>
    </location>
</feature>
<dbReference type="InterPro" id="IPR036961">
    <property type="entry name" value="Kinesin_motor_dom_sf"/>
</dbReference>
<evidence type="ECO:0000256" key="4">
    <source>
        <dbReference type="ARBA" id="ARBA00023054"/>
    </source>
</evidence>
<sequence>MSTPFSSRRTRPSSDCEQSPASTPGFSGRRPPKAMSDYENSPKVPRSARRLSGVSVTEPSGERVKVVVRVRPPQGEETGGGCDVERSGRRLKLHRGTATQPFSEFDFDQVLDESAAQADVYNAAVKPIVEDVMAGYNGTIMAYGQTGAGKTFTLSSIQPDAIGMMPRAAAEVFNAVAADPLHEYAVFMSYIQIYMELIQDLLQPQNENMQIREGANGVFVEGVHETEVRSTEDCLRLLQMGDRNRVFAFTKLNAHSSRSHAIVMLTVIKRQRLADPDWPDAEALPVQRMKIGKLFLVDLAGSERLKKSRSTGLRATEARSINLSLTTLGMCINARADPTRPHVPFRDSKLTRLLQEALGGNAKTSLVIAVANAKEHVDESLQSLQFGSRAMHVATAAVVNEHADLKLVNAELASAMEQHIDSGGILSASLLARQEELESANARLRGEKDAHAQIMANLNAEREAAEAEQQRKLQEHLAALQAEKQQSKQLEQQLQRHQTDAQDLIKAHRSEKKALQSELSTLRTAIGTAEAEKDQALSQLQKEHDALQQQHNSLQAQMRKQAREEKEAANQRHVRQVAELEARLKEMQDTEAQLQQEMERCQSQYQEQLHETQLQLRRQLKEERERHTRQVTQLEARIAKLSSESDHHLQQQLDECQQEYDEKLQDIKASTRAQLQASAQQLREERADRARKEQDAADAIALRDEAIQELKDMLADEKASCKSKVMSKAKELADRDAKIQQLETTLQQDVSQAQKRSDIDAQAIASRDDTIAELEASLRDERADSRNQQKARAEAAALNNAEIAQLQAALDEASGQLAHVERQSVGTAEEKDQAIRELEQSLHQLRSEAEGRSQSADAVITDRDAEIAELQEALQEEKADNDMKQAAAGEAVAQLQASLRDEKHGRDMSHRAASETTDALTAELHHVRQQHEMICQQVNSEKSRLEADLADTKAEAAAQQQGASTHIRELLATLKETEDDHAQEQQAAAAKIAAQNESFWRLEAEAADLRSDLLESKVENERVMEALRRAGEDKLAQTSASTTLEREWRRQLERAEEMARASIAAEQKIIAEKEAQLCAMTQQNQEQQAKLEAADASITGLNAARRELDNQLGATEEREGGLRVANEDLQDQLREVEEAKSVSEARLQAQLRSAQSEAVAIKDDLTVRIRSLLAESSGLEGKLRQVEHRYDNAREKLSHMEQSRSAFETHWLQDRRLNEAALTIQKVYRGWRFRALRKQTTLSEEELRKMGKERKDLQAQKQVLERQRRAHLAWAGKAMVASSLGLMQEAVETIRAVFLLPQKDLKGISMYQQKLSGLGHNPNSPRGGSFWGGGSPLAPVRSDGSWSLRAVTPRNPSSQSGAPSSMPRPSNLSRSSSTSEPRIVNSSPKRRLTLPATPPEGQENSQQPLSLAMLGKQGAGAQSPILGPHSPDQRNASPRGYMSRPHGDAPLRTNMAPLSRANGPPAPAAGFSSGTKGPLESGSPTKSSGGSPATTAGSAGAAMRSGGIGRAPSLLPPNAGTGQPARTPPGPFQQGLQMNRAPASGRNGMPSGLRAAAMQGPPSWQTDVPVGPGPLAAPMVQQQQHQPVSRPPPQVKQAFAQPMPGNDAQLKPPLSRIASAGFFERRSSAHPSAAQTRR</sequence>
<keyword evidence="11" id="KW-1185">Reference proteome</keyword>
<dbReference type="InterPro" id="IPR001752">
    <property type="entry name" value="Kinesin_motor_dom"/>
</dbReference>
<evidence type="ECO:0000256" key="1">
    <source>
        <dbReference type="ARBA" id="ARBA00022701"/>
    </source>
</evidence>
<keyword evidence="5 6" id="KW-0505">Motor protein</keyword>
<feature type="coiled-coil region" evidence="7">
    <location>
        <begin position="1091"/>
        <end position="1203"/>
    </location>
</feature>
<dbReference type="Proteomes" id="UP001438707">
    <property type="component" value="Unassembled WGS sequence"/>
</dbReference>
<dbReference type="CDD" id="cd00106">
    <property type="entry name" value="KISc"/>
    <property type="match status" value="1"/>
</dbReference>
<dbReference type="InterPro" id="IPR027640">
    <property type="entry name" value="Kinesin-like_fam"/>
</dbReference>
<evidence type="ECO:0000256" key="2">
    <source>
        <dbReference type="ARBA" id="ARBA00022741"/>
    </source>
</evidence>
<dbReference type="GO" id="GO:0005874">
    <property type="term" value="C:microtubule"/>
    <property type="evidence" value="ECO:0007669"/>
    <property type="project" value="UniProtKB-KW"/>
</dbReference>
<dbReference type="InterPro" id="IPR027417">
    <property type="entry name" value="P-loop_NTPase"/>
</dbReference>
<comment type="similarity">
    <text evidence="6">Belongs to the TRAFAC class myosin-kinesin ATPase superfamily. Kinesin family.</text>
</comment>
<gene>
    <name evidence="10" type="ORF">WJX74_003046</name>
</gene>
<evidence type="ECO:0000313" key="10">
    <source>
        <dbReference type="EMBL" id="KAK9833696.1"/>
    </source>
</evidence>